<evidence type="ECO:0000256" key="1">
    <source>
        <dbReference type="ARBA" id="ARBA00023172"/>
    </source>
</evidence>
<reference evidence="3 4" key="1">
    <citation type="submission" date="2020-03" db="EMBL/GenBank/DDBJ databases">
        <title>WGS of actinomycetes isolated from Thailand.</title>
        <authorList>
            <person name="Thawai C."/>
        </authorList>
    </citation>
    <scope>NUCLEOTIDE SEQUENCE [LARGE SCALE GENOMIC DNA]</scope>
    <source>
        <strain evidence="3 4">HSS6-12</strain>
    </source>
</reference>
<dbReference type="RefSeq" id="WP_168002114.1">
    <property type="nucleotide sequence ID" value="NZ_JAATEO010000018.1"/>
</dbReference>
<dbReference type="InterPro" id="IPR011010">
    <property type="entry name" value="DNA_brk_join_enz"/>
</dbReference>
<sequence>MAIFPRGYKNPHGTYAIGLGWFHGHFRRWVSGLNLEPAVPHQARHTLATKLLAAGASMQHIKRYLGHVAERMTEHYAKVALSDIDDVQQHVWVAGPGAPQPGELISDQVPALPREQAQALAIDLGRRSTPTEGGICTYQVVVDGGACPWKLDCEHCDKFVMTGADLLYWRRKREHWYSLAERAPSDEMADWLHQQFEPTARAIAGLERALAGLGLLNDALALDLRRPQDYFHRLWTTAFRTSDLAAVGGMETT</sequence>
<accession>A0ABX0Z7B8</accession>
<evidence type="ECO:0000313" key="3">
    <source>
        <dbReference type="EMBL" id="NJP33745.1"/>
    </source>
</evidence>
<comment type="caution">
    <text evidence="3">The sequence shown here is derived from an EMBL/GenBank/DDBJ whole genome shotgun (WGS) entry which is preliminary data.</text>
</comment>
<dbReference type="SUPFAM" id="SSF56349">
    <property type="entry name" value="DNA breaking-rejoining enzymes"/>
    <property type="match status" value="1"/>
</dbReference>
<dbReference type="Pfam" id="PF00589">
    <property type="entry name" value="Phage_integrase"/>
    <property type="match status" value="1"/>
</dbReference>
<dbReference type="EMBL" id="JAATEO010000018">
    <property type="protein sequence ID" value="NJP33745.1"/>
    <property type="molecule type" value="Genomic_DNA"/>
</dbReference>
<dbReference type="InterPro" id="IPR002104">
    <property type="entry name" value="Integrase_catalytic"/>
</dbReference>
<name>A0ABX0Z7B8_9ACTN</name>
<feature type="domain" description="Tyr recombinase" evidence="2">
    <location>
        <begin position="1"/>
        <end position="89"/>
    </location>
</feature>
<dbReference type="Gene3D" id="1.10.443.10">
    <property type="entry name" value="Intergrase catalytic core"/>
    <property type="match status" value="1"/>
</dbReference>
<dbReference type="Proteomes" id="UP000783871">
    <property type="component" value="Unassembled WGS sequence"/>
</dbReference>
<dbReference type="CDD" id="cd00397">
    <property type="entry name" value="DNA_BRE_C"/>
    <property type="match status" value="1"/>
</dbReference>
<evidence type="ECO:0000313" key="4">
    <source>
        <dbReference type="Proteomes" id="UP000783871"/>
    </source>
</evidence>
<proteinExistence type="predicted"/>
<protein>
    <submittedName>
        <fullName evidence="3">Site-specific integrase</fullName>
    </submittedName>
</protein>
<keyword evidence="4" id="KW-1185">Reference proteome</keyword>
<organism evidence="3 4">
    <name type="scientific">Micromonospora thermarum</name>
    <dbReference type="NCBI Taxonomy" id="2720024"/>
    <lineage>
        <taxon>Bacteria</taxon>
        <taxon>Bacillati</taxon>
        <taxon>Actinomycetota</taxon>
        <taxon>Actinomycetes</taxon>
        <taxon>Micromonosporales</taxon>
        <taxon>Micromonosporaceae</taxon>
        <taxon>Micromonospora</taxon>
    </lineage>
</organism>
<keyword evidence="1" id="KW-0233">DNA recombination</keyword>
<dbReference type="PROSITE" id="PS51898">
    <property type="entry name" value="TYR_RECOMBINASE"/>
    <property type="match status" value="1"/>
</dbReference>
<gene>
    <name evidence="3" type="ORF">HCJ94_17590</name>
</gene>
<dbReference type="InterPro" id="IPR013762">
    <property type="entry name" value="Integrase-like_cat_sf"/>
</dbReference>
<evidence type="ECO:0000259" key="2">
    <source>
        <dbReference type="PROSITE" id="PS51898"/>
    </source>
</evidence>